<dbReference type="SUPFAM" id="SSF53223">
    <property type="entry name" value="Aminoacid dehydrogenase-like, N-terminal domain"/>
    <property type="match status" value="1"/>
</dbReference>
<dbReference type="InterPro" id="IPR006151">
    <property type="entry name" value="Shikm_DH/Glu-tRNA_Rdtase"/>
</dbReference>
<gene>
    <name evidence="8 12" type="primary">aroE</name>
    <name evidence="12" type="ORF">GZ78_22570</name>
</gene>
<evidence type="ECO:0000256" key="8">
    <source>
        <dbReference type="HAMAP-Rule" id="MF_00222"/>
    </source>
</evidence>
<protein>
    <recommendedName>
        <fullName evidence="2 8">Shikimate dehydrogenase (NADP(+))</fullName>
        <shortName evidence="8">SDH</shortName>
        <ecNumber evidence="2 8">1.1.1.25</ecNumber>
    </recommendedName>
</protein>
<comment type="function">
    <text evidence="8">Involved in the biosynthesis of the chorismate, which leads to the biosynthesis of aromatic amino acids. Catalyzes the reversible NADPH linked reduction of 3-dehydroshikimate (DHSA) to yield shikimate (SA).</text>
</comment>
<dbReference type="EMBL" id="JOKH01000005">
    <property type="protein sequence ID" value="KEQ16614.1"/>
    <property type="molecule type" value="Genomic_DNA"/>
</dbReference>
<dbReference type="GO" id="GO:0009423">
    <property type="term" value="P:chorismate biosynthetic process"/>
    <property type="evidence" value="ECO:0007669"/>
    <property type="project" value="UniProtKB-UniRule"/>
</dbReference>
<dbReference type="FunFam" id="3.40.50.720:FF:000104">
    <property type="entry name" value="Shikimate dehydrogenase (NADP(+))"/>
    <property type="match status" value="1"/>
</dbReference>
<feature type="domain" description="Quinate/shikimate 5-dehydrogenase/glutamyl-tRNA reductase" evidence="9">
    <location>
        <begin position="117"/>
        <end position="196"/>
    </location>
</feature>
<evidence type="ECO:0000256" key="1">
    <source>
        <dbReference type="ARBA" id="ARBA00004871"/>
    </source>
</evidence>
<evidence type="ECO:0000259" key="9">
    <source>
        <dbReference type="Pfam" id="PF01488"/>
    </source>
</evidence>
<comment type="catalytic activity">
    <reaction evidence="7 8">
        <text>shikimate + NADP(+) = 3-dehydroshikimate + NADPH + H(+)</text>
        <dbReference type="Rhea" id="RHEA:17737"/>
        <dbReference type="ChEBI" id="CHEBI:15378"/>
        <dbReference type="ChEBI" id="CHEBI:16630"/>
        <dbReference type="ChEBI" id="CHEBI:36208"/>
        <dbReference type="ChEBI" id="CHEBI:57783"/>
        <dbReference type="ChEBI" id="CHEBI:58349"/>
        <dbReference type="EC" id="1.1.1.25"/>
    </reaction>
</comment>
<comment type="caution">
    <text evidence="12">The sequence shown here is derived from an EMBL/GenBank/DDBJ whole genome shotgun (WGS) entry which is preliminary data.</text>
</comment>
<evidence type="ECO:0000256" key="3">
    <source>
        <dbReference type="ARBA" id="ARBA00022605"/>
    </source>
</evidence>
<feature type="binding site" evidence="8">
    <location>
        <position position="242"/>
    </location>
    <ligand>
        <name>NADP(+)</name>
        <dbReference type="ChEBI" id="CHEBI:58349"/>
    </ligand>
</feature>
<dbReference type="InterPro" id="IPR022893">
    <property type="entry name" value="Shikimate_DH_fam"/>
</dbReference>
<comment type="pathway">
    <text evidence="1 8">Metabolic intermediate biosynthesis; chorismate biosynthesis; chorismate from D-erythrose 4-phosphate and phosphoenolpyruvate: step 4/7.</text>
</comment>
<dbReference type="Gene3D" id="3.40.50.720">
    <property type="entry name" value="NAD(P)-binding Rossmann-like Domain"/>
    <property type="match status" value="1"/>
</dbReference>
<dbReference type="SUPFAM" id="SSF51735">
    <property type="entry name" value="NAD(P)-binding Rossmann-fold domains"/>
    <property type="match status" value="1"/>
</dbReference>
<name>A0A081NDU1_9GAMM</name>
<dbReference type="InterPro" id="IPR046346">
    <property type="entry name" value="Aminoacid_DH-like_N_sf"/>
</dbReference>
<sequence length="278" mass="29746">MAIPVDHYAVMGNPIEHSKSPRIHAMFAESVGHKLSYNTQLVPVNDFEEAVTRFFDNGGYLGLSVTVPFKEQAWTLSVVRTARAEKAGAVNTLWMDEQGDLNGDNTDGLGLVQDLAVNNGVSIKGARVLILGAGGAVRGVLEPILSQEPSELVIANRTVSKAETLAGLFPEKPVKACGFSELEGSFDIIINGTSASLHGDLPPVPVTVIASATCCYDMMYSASHTVFNQWALDHGAGKVIDGLGMLVEQAAEQFAIWRGVRPETTPVLEMLRKELPGS</sequence>
<dbReference type="FunFam" id="3.40.50.10860:FF:000006">
    <property type="entry name" value="Shikimate dehydrogenase (NADP(+))"/>
    <property type="match status" value="1"/>
</dbReference>
<keyword evidence="3 8" id="KW-0028">Amino-acid biosynthesis</keyword>
<dbReference type="Gene3D" id="3.40.50.10860">
    <property type="entry name" value="Leucine Dehydrogenase, chain A, domain 1"/>
    <property type="match status" value="1"/>
</dbReference>
<proteinExistence type="inferred from homology"/>
<dbReference type="GO" id="GO:0008652">
    <property type="term" value="P:amino acid biosynthetic process"/>
    <property type="evidence" value="ECO:0007669"/>
    <property type="project" value="UniProtKB-KW"/>
</dbReference>
<evidence type="ECO:0000256" key="2">
    <source>
        <dbReference type="ARBA" id="ARBA00012962"/>
    </source>
</evidence>
<dbReference type="Pfam" id="PF08501">
    <property type="entry name" value="Shikimate_dh_N"/>
    <property type="match status" value="1"/>
</dbReference>
<dbReference type="GO" id="GO:0050661">
    <property type="term" value="F:NADP binding"/>
    <property type="evidence" value="ECO:0007669"/>
    <property type="project" value="InterPro"/>
</dbReference>
<dbReference type="UniPathway" id="UPA00053">
    <property type="reaction ID" value="UER00087"/>
</dbReference>
<evidence type="ECO:0000313" key="13">
    <source>
        <dbReference type="Proteomes" id="UP000028073"/>
    </source>
</evidence>
<dbReference type="NCBIfam" id="TIGR00507">
    <property type="entry name" value="aroE"/>
    <property type="match status" value="1"/>
</dbReference>
<feature type="domain" description="SDH C-terminal" evidence="11">
    <location>
        <begin position="242"/>
        <end position="269"/>
    </location>
</feature>
<dbReference type="InterPro" id="IPR036291">
    <property type="entry name" value="NAD(P)-bd_dom_sf"/>
</dbReference>
<feature type="binding site" evidence="8">
    <location>
        <position position="91"/>
    </location>
    <ligand>
        <name>shikimate</name>
        <dbReference type="ChEBI" id="CHEBI:36208"/>
    </ligand>
</feature>
<evidence type="ECO:0000256" key="6">
    <source>
        <dbReference type="ARBA" id="ARBA00023141"/>
    </source>
</evidence>
<dbReference type="RefSeq" id="WP_034840317.1">
    <property type="nucleotide sequence ID" value="NZ_JOKH01000005.1"/>
</dbReference>
<dbReference type="GO" id="GO:0005829">
    <property type="term" value="C:cytosol"/>
    <property type="evidence" value="ECO:0007669"/>
    <property type="project" value="TreeGrafter"/>
</dbReference>
<feature type="binding site" evidence="8">
    <location>
        <position position="66"/>
    </location>
    <ligand>
        <name>shikimate</name>
        <dbReference type="ChEBI" id="CHEBI:36208"/>
    </ligand>
</feature>
<feature type="binding site" evidence="8">
    <location>
        <begin position="132"/>
        <end position="136"/>
    </location>
    <ligand>
        <name>NADP(+)</name>
        <dbReference type="ChEBI" id="CHEBI:58349"/>
    </ligand>
</feature>
<keyword evidence="4 8" id="KW-0521">NADP</keyword>
<dbReference type="eggNOG" id="COG0169">
    <property type="taxonomic scope" value="Bacteria"/>
</dbReference>
<comment type="subunit">
    <text evidence="8">Homodimer.</text>
</comment>
<feature type="binding site" evidence="8">
    <location>
        <position position="220"/>
    </location>
    <ligand>
        <name>shikimate</name>
        <dbReference type="ChEBI" id="CHEBI:36208"/>
    </ligand>
</feature>
<evidence type="ECO:0000259" key="11">
    <source>
        <dbReference type="Pfam" id="PF18317"/>
    </source>
</evidence>
<dbReference type="Proteomes" id="UP000028073">
    <property type="component" value="Unassembled WGS sequence"/>
</dbReference>
<feature type="domain" description="Shikimate dehydrogenase substrate binding N-terminal" evidence="10">
    <location>
        <begin position="10"/>
        <end position="93"/>
    </location>
</feature>
<dbReference type="GO" id="GO:0004764">
    <property type="term" value="F:shikimate 3-dehydrogenase (NADP+) activity"/>
    <property type="evidence" value="ECO:0007669"/>
    <property type="project" value="UniProtKB-UniRule"/>
</dbReference>
<dbReference type="GO" id="GO:0009073">
    <property type="term" value="P:aromatic amino acid family biosynthetic process"/>
    <property type="evidence" value="ECO:0007669"/>
    <property type="project" value="UniProtKB-KW"/>
</dbReference>
<keyword evidence="6 8" id="KW-0057">Aromatic amino acid biosynthesis</keyword>
<keyword evidence="13" id="KW-1185">Reference proteome</keyword>
<keyword evidence="5 8" id="KW-0560">Oxidoreductase</keyword>
<evidence type="ECO:0000313" key="12">
    <source>
        <dbReference type="EMBL" id="KEQ16614.1"/>
    </source>
</evidence>
<feature type="binding site" evidence="8">
    <location>
        <position position="218"/>
    </location>
    <ligand>
        <name>NADP(+)</name>
        <dbReference type="ChEBI" id="CHEBI:58349"/>
    </ligand>
</feature>
<dbReference type="EC" id="1.1.1.25" evidence="2 8"/>
<feature type="binding site" evidence="8">
    <location>
        <position position="249"/>
    </location>
    <ligand>
        <name>shikimate</name>
        <dbReference type="ChEBI" id="CHEBI:36208"/>
    </ligand>
</feature>
<dbReference type="STRING" id="1137799.GZ78_22570"/>
<dbReference type="PANTHER" id="PTHR21089">
    <property type="entry name" value="SHIKIMATE DEHYDROGENASE"/>
    <property type="match status" value="1"/>
</dbReference>
<dbReference type="Pfam" id="PF18317">
    <property type="entry name" value="SDH_C"/>
    <property type="match status" value="1"/>
</dbReference>
<organism evidence="12 13">
    <name type="scientific">Endozoicomonas numazuensis</name>
    <dbReference type="NCBI Taxonomy" id="1137799"/>
    <lineage>
        <taxon>Bacteria</taxon>
        <taxon>Pseudomonadati</taxon>
        <taxon>Pseudomonadota</taxon>
        <taxon>Gammaproteobacteria</taxon>
        <taxon>Oceanospirillales</taxon>
        <taxon>Endozoicomonadaceae</taxon>
        <taxon>Endozoicomonas</taxon>
    </lineage>
</organism>
<feature type="binding site" evidence="8">
    <location>
        <position position="107"/>
    </location>
    <ligand>
        <name>shikimate</name>
        <dbReference type="ChEBI" id="CHEBI:36208"/>
    </ligand>
</feature>
<comment type="similarity">
    <text evidence="8">Belongs to the shikimate dehydrogenase family.</text>
</comment>
<dbReference type="NCBIfam" id="NF001310">
    <property type="entry name" value="PRK00258.1-2"/>
    <property type="match status" value="1"/>
</dbReference>
<dbReference type="AlphaFoldDB" id="A0A081NDU1"/>
<dbReference type="InterPro" id="IPR013708">
    <property type="entry name" value="Shikimate_DH-bd_N"/>
</dbReference>
<dbReference type="InterPro" id="IPR011342">
    <property type="entry name" value="Shikimate_DH"/>
</dbReference>
<dbReference type="PANTHER" id="PTHR21089:SF1">
    <property type="entry name" value="BIFUNCTIONAL 3-DEHYDROQUINATE DEHYDRATASE_SHIKIMATE DEHYDROGENASE, CHLOROPLASTIC"/>
    <property type="match status" value="1"/>
</dbReference>
<evidence type="ECO:0000259" key="10">
    <source>
        <dbReference type="Pfam" id="PF08501"/>
    </source>
</evidence>
<dbReference type="Pfam" id="PF01488">
    <property type="entry name" value="Shikimate_DH"/>
    <property type="match status" value="1"/>
</dbReference>
<dbReference type="GO" id="GO:0019632">
    <property type="term" value="P:shikimate metabolic process"/>
    <property type="evidence" value="ECO:0007669"/>
    <property type="project" value="InterPro"/>
</dbReference>
<dbReference type="HAMAP" id="MF_00222">
    <property type="entry name" value="Shikimate_DH_AroE"/>
    <property type="match status" value="1"/>
</dbReference>
<dbReference type="CDD" id="cd01065">
    <property type="entry name" value="NAD_bind_Shikimate_DH"/>
    <property type="match status" value="1"/>
</dbReference>
<feature type="binding site" evidence="8">
    <location>
        <begin position="18"/>
        <end position="20"/>
    </location>
    <ligand>
        <name>shikimate</name>
        <dbReference type="ChEBI" id="CHEBI:36208"/>
    </ligand>
</feature>
<evidence type="ECO:0000256" key="5">
    <source>
        <dbReference type="ARBA" id="ARBA00023002"/>
    </source>
</evidence>
<feature type="binding site" evidence="8">
    <location>
        <begin position="156"/>
        <end position="161"/>
    </location>
    <ligand>
        <name>NADP(+)</name>
        <dbReference type="ChEBI" id="CHEBI:58349"/>
    </ligand>
</feature>
<evidence type="ECO:0000256" key="4">
    <source>
        <dbReference type="ARBA" id="ARBA00022857"/>
    </source>
</evidence>
<evidence type="ECO:0000256" key="7">
    <source>
        <dbReference type="ARBA" id="ARBA00049442"/>
    </source>
</evidence>
<dbReference type="InterPro" id="IPR041121">
    <property type="entry name" value="SDH_C"/>
</dbReference>
<accession>A0A081NDU1</accession>
<comment type="caution">
    <text evidence="8">Lacks conserved residue(s) required for the propagation of feature annotation.</text>
</comment>
<feature type="active site" description="Proton acceptor" evidence="8">
    <location>
        <position position="70"/>
    </location>
</feature>
<reference evidence="12 13" key="1">
    <citation type="submission" date="2014-06" db="EMBL/GenBank/DDBJ databases">
        <title>Whole Genome Sequences of Three Symbiotic Endozoicomonas Bacteria.</title>
        <authorList>
            <person name="Neave M.J."/>
            <person name="Apprill A."/>
            <person name="Voolstra C.R."/>
        </authorList>
    </citation>
    <scope>NUCLEOTIDE SEQUENCE [LARGE SCALE GENOMIC DNA]</scope>
    <source>
        <strain evidence="12 13">DSM 25634</strain>
    </source>
</reference>